<keyword evidence="3" id="KW-0862">Zinc</keyword>
<evidence type="ECO:0000313" key="8">
    <source>
        <dbReference type="Proteomes" id="UP001457282"/>
    </source>
</evidence>
<sequence>MKEMFCISSKAVDWLRDHDTPNHWSRAHFRTEYKCDMLLNNLCESYNATIIPARDKSVLVMLEHLRQDLMIRIANRRVAGMKWKINVGPRIQKIIAKNAKRAREYYGYRSTDYTFEVGARSGSVLSSKHSVDLAKRICTCRRWMMSGIPCPHVICCIFLLGHDPLDYVHDCYSKQSYLNAYSHPINPVPGIELWPVINAPIQPPPFRRQPGRPKRARRRDEDEEPPAPNVETNEEGRTKMPRSSYVTSSCRTCGSMDHNKRTCPIERAKKTMNASEGQSNGEQVSVHNMSKTSVNSKVKRAPNPRRAVTSTVGTSSKAIGSESSQPAQPVSQNFC</sequence>
<proteinExistence type="predicted"/>
<accession>A0AAW1WBW6</accession>
<protein>
    <recommendedName>
        <fullName evidence="6">SWIM-type domain-containing protein</fullName>
    </recommendedName>
</protein>
<dbReference type="GO" id="GO:0008270">
    <property type="term" value="F:zinc ion binding"/>
    <property type="evidence" value="ECO:0007669"/>
    <property type="project" value="UniProtKB-KW"/>
</dbReference>
<name>A0AAW1WBW6_RUBAR</name>
<comment type="caution">
    <text evidence="7">The sequence shown here is derived from an EMBL/GenBank/DDBJ whole genome shotgun (WGS) entry which is preliminary data.</text>
</comment>
<gene>
    <name evidence="7" type="ORF">M0R45_029897</name>
</gene>
<dbReference type="EMBL" id="JBEDUW010000006">
    <property type="protein sequence ID" value="KAK9921386.1"/>
    <property type="molecule type" value="Genomic_DNA"/>
</dbReference>
<evidence type="ECO:0000259" key="6">
    <source>
        <dbReference type="PROSITE" id="PS50966"/>
    </source>
</evidence>
<reference evidence="7 8" key="1">
    <citation type="journal article" date="2023" name="G3 (Bethesda)">
        <title>A chromosome-length genome assembly and annotation of blackberry (Rubus argutus, cv. 'Hillquist').</title>
        <authorList>
            <person name="Bruna T."/>
            <person name="Aryal R."/>
            <person name="Dudchenko O."/>
            <person name="Sargent D.J."/>
            <person name="Mead D."/>
            <person name="Buti M."/>
            <person name="Cavallini A."/>
            <person name="Hytonen T."/>
            <person name="Andres J."/>
            <person name="Pham M."/>
            <person name="Weisz D."/>
            <person name="Mascagni F."/>
            <person name="Usai G."/>
            <person name="Natali L."/>
            <person name="Bassil N."/>
            <person name="Fernandez G.E."/>
            <person name="Lomsadze A."/>
            <person name="Armour M."/>
            <person name="Olukolu B."/>
            <person name="Poorten T."/>
            <person name="Britton C."/>
            <person name="Davik J."/>
            <person name="Ashrafi H."/>
            <person name="Aiden E.L."/>
            <person name="Borodovsky M."/>
            <person name="Worthington M."/>
        </authorList>
    </citation>
    <scope>NUCLEOTIDE SEQUENCE [LARGE SCALE GENOMIC DNA]</scope>
    <source>
        <strain evidence="7">PI 553951</strain>
    </source>
</reference>
<keyword evidence="8" id="KW-1185">Reference proteome</keyword>
<evidence type="ECO:0000256" key="1">
    <source>
        <dbReference type="ARBA" id="ARBA00022723"/>
    </source>
</evidence>
<feature type="compositionally biased region" description="Polar residues" evidence="5">
    <location>
        <begin position="308"/>
        <end position="335"/>
    </location>
</feature>
<feature type="compositionally biased region" description="Polar residues" evidence="5">
    <location>
        <begin position="272"/>
        <end position="296"/>
    </location>
</feature>
<evidence type="ECO:0000256" key="2">
    <source>
        <dbReference type="ARBA" id="ARBA00022771"/>
    </source>
</evidence>
<dbReference type="AlphaFoldDB" id="A0AAW1WBW6"/>
<feature type="domain" description="SWIM-type" evidence="6">
    <location>
        <begin position="113"/>
        <end position="161"/>
    </location>
</feature>
<keyword evidence="1" id="KW-0479">Metal-binding</keyword>
<organism evidence="7 8">
    <name type="scientific">Rubus argutus</name>
    <name type="common">Southern blackberry</name>
    <dbReference type="NCBI Taxonomy" id="59490"/>
    <lineage>
        <taxon>Eukaryota</taxon>
        <taxon>Viridiplantae</taxon>
        <taxon>Streptophyta</taxon>
        <taxon>Embryophyta</taxon>
        <taxon>Tracheophyta</taxon>
        <taxon>Spermatophyta</taxon>
        <taxon>Magnoliopsida</taxon>
        <taxon>eudicotyledons</taxon>
        <taxon>Gunneridae</taxon>
        <taxon>Pentapetalae</taxon>
        <taxon>rosids</taxon>
        <taxon>fabids</taxon>
        <taxon>Rosales</taxon>
        <taxon>Rosaceae</taxon>
        <taxon>Rosoideae</taxon>
        <taxon>Rosoideae incertae sedis</taxon>
        <taxon>Rubus</taxon>
    </lineage>
</organism>
<feature type="compositionally biased region" description="Basic and acidic residues" evidence="5">
    <location>
        <begin position="257"/>
        <end position="269"/>
    </location>
</feature>
<dbReference type="InterPro" id="IPR006564">
    <property type="entry name" value="Znf_PMZ"/>
</dbReference>
<keyword evidence="2 4" id="KW-0863">Zinc-finger</keyword>
<evidence type="ECO:0000256" key="4">
    <source>
        <dbReference type="PROSITE-ProRule" id="PRU00325"/>
    </source>
</evidence>
<evidence type="ECO:0000256" key="5">
    <source>
        <dbReference type="SAM" id="MobiDB-lite"/>
    </source>
</evidence>
<dbReference type="PANTHER" id="PTHR31973">
    <property type="entry name" value="POLYPROTEIN, PUTATIVE-RELATED"/>
    <property type="match status" value="1"/>
</dbReference>
<dbReference type="PANTHER" id="PTHR31973:SF187">
    <property type="entry name" value="MUTATOR TRANSPOSASE MUDRA PROTEIN"/>
    <property type="match status" value="1"/>
</dbReference>
<dbReference type="SMART" id="SM00575">
    <property type="entry name" value="ZnF_PMZ"/>
    <property type="match status" value="1"/>
</dbReference>
<dbReference type="InterPro" id="IPR007527">
    <property type="entry name" value="Znf_SWIM"/>
</dbReference>
<evidence type="ECO:0000256" key="3">
    <source>
        <dbReference type="ARBA" id="ARBA00022833"/>
    </source>
</evidence>
<feature type="region of interest" description="Disordered" evidence="5">
    <location>
        <begin position="202"/>
        <end position="335"/>
    </location>
</feature>
<evidence type="ECO:0000313" key="7">
    <source>
        <dbReference type="EMBL" id="KAK9921386.1"/>
    </source>
</evidence>
<dbReference type="Proteomes" id="UP001457282">
    <property type="component" value="Unassembled WGS sequence"/>
</dbReference>
<dbReference type="PROSITE" id="PS50966">
    <property type="entry name" value="ZF_SWIM"/>
    <property type="match status" value="1"/>
</dbReference>